<organism evidence="3 4">
    <name type="scientific">Blastopirellula marina</name>
    <dbReference type="NCBI Taxonomy" id="124"/>
    <lineage>
        <taxon>Bacteria</taxon>
        <taxon>Pseudomonadati</taxon>
        <taxon>Planctomycetota</taxon>
        <taxon>Planctomycetia</taxon>
        <taxon>Pirellulales</taxon>
        <taxon>Pirellulaceae</taxon>
        <taxon>Blastopirellula</taxon>
    </lineage>
</organism>
<dbReference type="InterPro" id="IPR008969">
    <property type="entry name" value="CarboxyPept-like_regulatory"/>
</dbReference>
<protein>
    <recommendedName>
        <fullName evidence="5">Carboxypeptidase regulatory-like domain-containing protein</fullName>
    </recommendedName>
</protein>
<name>A0A2S8GDR4_9BACT</name>
<feature type="signal peptide" evidence="2">
    <location>
        <begin position="1"/>
        <end position="21"/>
    </location>
</feature>
<proteinExistence type="predicted"/>
<dbReference type="SUPFAM" id="SSF49464">
    <property type="entry name" value="Carboxypeptidase regulatory domain-like"/>
    <property type="match status" value="2"/>
</dbReference>
<evidence type="ECO:0000256" key="1">
    <source>
        <dbReference type="SAM" id="MobiDB-lite"/>
    </source>
</evidence>
<feature type="region of interest" description="Disordered" evidence="1">
    <location>
        <begin position="667"/>
        <end position="688"/>
    </location>
</feature>
<evidence type="ECO:0000313" key="3">
    <source>
        <dbReference type="EMBL" id="PQO42602.1"/>
    </source>
</evidence>
<comment type="caution">
    <text evidence="3">The sequence shown here is derived from an EMBL/GenBank/DDBJ whole genome shotgun (WGS) entry which is preliminary data.</text>
</comment>
<dbReference type="Proteomes" id="UP000239388">
    <property type="component" value="Unassembled WGS sequence"/>
</dbReference>
<feature type="chain" id="PRO_5015677424" description="Carboxypeptidase regulatory-like domain-containing protein" evidence="2">
    <location>
        <begin position="22"/>
        <end position="688"/>
    </location>
</feature>
<dbReference type="EMBL" id="PUIB01000003">
    <property type="protein sequence ID" value="PQO42602.1"/>
    <property type="molecule type" value="Genomic_DNA"/>
</dbReference>
<sequence length="688" mass="76284">MFLFRLAFCFWVVGWGTIAFAASPSESTRVHISGQVVDQEAKPVANITVRSIAYADVDQTVTDAEGKFTVRVDEKWLSQLGIVADDVAGNRMGLFTTRYDKPLSVDDTIIITLESCTELPVEVVDSAGQPSAGTIVGGMIAIYPLTTTVTNPEGQATLRWPESRLPHTLYALKPNAGFDYRMVTTTRDKTHRADWLKTPPVQFQLSKAETIRIRLLDRDEKPIVGAKVSPWLFNKPGEPDSFNLSFTPLLFTERTDQEGIATFRGIPDWATRFLTFWPSSEELVHQRIEFKLDKYPDRLQTVHLEYLVPVSGHLRTQQGEPLEGIVVHARGAGSSSLDNQQQQATTDHDGKFQLMLAPDYLYSLAVSSEKWGSPLLEGLFIQPGKSIENLVLSARPATHITGRLSVGADASPLPDKQILLQRVAHNSSAFPKESRSGPFHDRFYGSPTHTLHTRTDDQGRYEFFVGPGKYKLIGPSQVERQEFEVFAQPKMQLDLHAPRKESGPFSGSVVTGNPPRPVPHAMIYGIYRAALSVGDLKLQSDENGRFQDTRQLHRMVLYAKSEDGQSAGMLEIGPDAADATIAIEPVSSAEGRLIDHQTRVPLARREITWGRKIPIGNDDAPWRTAWGGRTTTNENGEFKITGLVVGETYQINLQLSESSSRTIAEIERSSAKSTNLGDLPDNLPRGNR</sequence>
<dbReference type="AlphaFoldDB" id="A0A2S8GDR4"/>
<accession>A0A2S8GDR4</accession>
<reference evidence="3 4" key="1">
    <citation type="submission" date="2018-02" db="EMBL/GenBank/DDBJ databases">
        <title>Comparative genomes isolates from brazilian mangrove.</title>
        <authorList>
            <person name="Araujo J.E."/>
            <person name="Taketani R.G."/>
            <person name="Silva M.C.P."/>
            <person name="Loureco M.V."/>
            <person name="Andreote F.D."/>
        </authorList>
    </citation>
    <scope>NUCLEOTIDE SEQUENCE [LARGE SCALE GENOMIC DNA]</scope>
    <source>
        <strain evidence="3 4">NAP PRIS-MGV</strain>
    </source>
</reference>
<keyword evidence="2" id="KW-0732">Signal</keyword>
<dbReference type="OrthoDB" id="267639at2"/>
<gene>
    <name evidence="3" type="ORF">C5Y98_01830</name>
</gene>
<evidence type="ECO:0008006" key="5">
    <source>
        <dbReference type="Google" id="ProtNLM"/>
    </source>
</evidence>
<evidence type="ECO:0000313" key="4">
    <source>
        <dbReference type="Proteomes" id="UP000239388"/>
    </source>
</evidence>
<evidence type="ECO:0000256" key="2">
    <source>
        <dbReference type="SAM" id="SignalP"/>
    </source>
</evidence>
<dbReference type="RefSeq" id="WP_105351071.1">
    <property type="nucleotide sequence ID" value="NZ_PUIB01000003.1"/>
</dbReference>